<dbReference type="Proteomes" id="UP000032740">
    <property type="component" value="Chromosome"/>
</dbReference>
<evidence type="ECO:0000313" key="3">
    <source>
        <dbReference type="Proteomes" id="UP000032740"/>
    </source>
</evidence>
<dbReference type="Pfam" id="PF03167">
    <property type="entry name" value="UDG"/>
    <property type="match status" value="1"/>
</dbReference>
<dbReference type="SUPFAM" id="SSF52141">
    <property type="entry name" value="Uracil-DNA glycosylase-like"/>
    <property type="match status" value="1"/>
</dbReference>
<accession>U4KKP2</accession>
<keyword evidence="3" id="KW-1185">Reference proteome</keyword>
<dbReference type="SMART" id="SM00986">
    <property type="entry name" value="UDG"/>
    <property type="match status" value="1"/>
</dbReference>
<dbReference type="PANTHER" id="PTHR42160:SF1">
    <property type="entry name" value="URACIL-DNA GLYCOSYLASE SUPERFAMILY PROTEIN"/>
    <property type="match status" value="1"/>
</dbReference>
<dbReference type="STRING" id="1318466.BN85406210"/>
<evidence type="ECO:0000259" key="1">
    <source>
        <dbReference type="SMART" id="SM00986"/>
    </source>
</evidence>
<dbReference type="InterPro" id="IPR036895">
    <property type="entry name" value="Uracil-DNA_glycosylase-like_sf"/>
</dbReference>
<dbReference type="OrthoDB" id="9789139at2"/>
<proteinExistence type="predicted"/>
<dbReference type="CDD" id="cd10033">
    <property type="entry name" value="UDG_like"/>
    <property type="match status" value="1"/>
</dbReference>
<protein>
    <submittedName>
        <fullName evidence="2">Uracil DNA glycosylase</fullName>
    </submittedName>
</protein>
<reference evidence="2 3" key="1">
    <citation type="journal article" date="2013" name="J. Mol. Microbiol. Biotechnol.">
        <title>Analysis of the Complete Genomes of Acholeplasma brassicae , A. palmae and A. laidlawii and Their Comparison to the Obligate Parasites from ' Candidatus Phytoplasma'.</title>
        <authorList>
            <person name="Kube M."/>
            <person name="Siewert C."/>
            <person name="Migdoll A.M."/>
            <person name="Duduk B."/>
            <person name="Holz S."/>
            <person name="Rabus R."/>
            <person name="Seemuller E."/>
            <person name="Mitrovic J."/>
            <person name="Muller I."/>
            <person name="Buttner C."/>
            <person name="Reinhardt R."/>
        </authorList>
    </citation>
    <scope>NUCLEOTIDE SEQUENCE [LARGE SCALE GENOMIC DNA]</scope>
    <source>
        <strain evidence="2 3">J233</strain>
    </source>
</reference>
<gene>
    <name evidence="2" type="primary">ung</name>
    <name evidence="2" type="ORF">BN85406210</name>
</gene>
<dbReference type="InterPro" id="IPR005122">
    <property type="entry name" value="Uracil-DNA_glycosylase-like"/>
</dbReference>
<dbReference type="Gene3D" id="3.40.470.10">
    <property type="entry name" value="Uracil-DNA glycosylase-like domain"/>
    <property type="match status" value="1"/>
</dbReference>
<dbReference type="HOGENOM" id="CLU_075800_0_0_14"/>
<dbReference type="RefSeq" id="WP_026658108.1">
    <property type="nucleotide sequence ID" value="NC_022538.1"/>
</dbReference>
<dbReference type="EMBL" id="FO681347">
    <property type="protein sequence ID" value="CCV64198.1"/>
    <property type="molecule type" value="Genomic_DNA"/>
</dbReference>
<dbReference type="SMART" id="SM00987">
    <property type="entry name" value="UreE_C"/>
    <property type="match status" value="1"/>
</dbReference>
<organism evidence="2 3">
    <name type="scientific">Alteracholeplasma palmae (strain ATCC 49389 / J233)</name>
    <name type="common">Acholeplasma palmae</name>
    <dbReference type="NCBI Taxonomy" id="1318466"/>
    <lineage>
        <taxon>Bacteria</taxon>
        <taxon>Bacillati</taxon>
        <taxon>Mycoplasmatota</taxon>
        <taxon>Mollicutes</taxon>
        <taxon>Acholeplasmatales</taxon>
        <taxon>Acholeplasmataceae</taxon>
        <taxon>Acholeplasma</taxon>
    </lineage>
</organism>
<dbReference type="PANTHER" id="PTHR42160">
    <property type="entry name" value="URACIL-DNA GLYCOSYLASE SUPERFAMILY PROTEIN"/>
    <property type="match status" value="1"/>
</dbReference>
<feature type="domain" description="Uracil-DNA glycosylase-like" evidence="1">
    <location>
        <begin position="34"/>
        <end position="189"/>
    </location>
</feature>
<evidence type="ECO:0000313" key="2">
    <source>
        <dbReference type="EMBL" id="CCV64198.1"/>
    </source>
</evidence>
<sequence length="199" mass="23201">MKYEIFNQNILSIIEEIKKDSLNMVYTKNNINPIYMANSKAKILIIGQAPGLKTAEKEMVFLDKSGDTLREWLGVSKEIFYSGIFAVLPLDFYYPGKGKTGDLPPRKEFAPLWHKRIMDQMPDISLTILIGSYAQKYYLGNKYRSLTETVFNYKSFLPTYFPIVHPSPLNFRWQNNNPWFKEFVVNDLKTMVHNIILGR</sequence>
<dbReference type="KEGG" id="apal:BN85406210"/>
<name>U4KKP2_ALTPJ</name>
<dbReference type="InterPro" id="IPR047124">
    <property type="entry name" value="HI_0220.2"/>
</dbReference>
<dbReference type="AlphaFoldDB" id="U4KKP2"/>